<proteinExistence type="predicted"/>
<accession>A0A075SMA8</accession>
<reference evidence="1 2" key="1">
    <citation type="journal article" date="2014" name="Genome Announc.">
        <title>Whole-Genome Sequence of Streptococcus suis Serotype 4 Reference Strain 6407.</title>
        <authorList>
            <person name="Wang K."/>
            <person name="Chen J."/>
            <person name="Yao H."/>
            <person name="Lu C."/>
        </authorList>
    </citation>
    <scope>NUCLEOTIDE SEQUENCE [LARGE SCALE GENOMIC DNA]</scope>
    <source>
        <strain evidence="1">6407</strain>
    </source>
</reference>
<dbReference type="Gene3D" id="1.10.10.60">
    <property type="entry name" value="Homeodomain-like"/>
    <property type="match status" value="1"/>
</dbReference>
<name>A0A075SMA8_STRSU</name>
<gene>
    <name evidence="1" type="ORF">ID09_11200</name>
</gene>
<protein>
    <submittedName>
        <fullName evidence="1">Replication protein</fullName>
    </submittedName>
</protein>
<dbReference type="AlphaFoldDB" id="A0A075SMA8"/>
<dbReference type="HOGENOM" id="CLU_151350_0_0_9"/>
<dbReference type="Proteomes" id="UP000028185">
    <property type="component" value="Chromosome"/>
</dbReference>
<evidence type="ECO:0000313" key="1">
    <source>
        <dbReference type="EMBL" id="AIG44556.1"/>
    </source>
</evidence>
<dbReference type="RefSeq" id="WP_024381264.1">
    <property type="nucleotide sequence ID" value="NZ_ALLE01000028.1"/>
</dbReference>
<dbReference type="PATRIC" id="fig|1214179.4.peg.2233"/>
<organism evidence="1 2">
    <name type="scientific">Streptococcus suis 6407</name>
    <dbReference type="NCBI Taxonomy" id="1214179"/>
    <lineage>
        <taxon>Bacteria</taxon>
        <taxon>Bacillati</taxon>
        <taxon>Bacillota</taxon>
        <taxon>Bacilli</taxon>
        <taxon>Lactobacillales</taxon>
        <taxon>Streptococcaceae</taxon>
        <taxon>Streptococcus</taxon>
    </lineage>
</organism>
<evidence type="ECO:0000313" key="2">
    <source>
        <dbReference type="Proteomes" id="UP000028185"/>
    </source>
</evidence>
<dbReference type="EMBL" id="CP008921">
    <property type="protein sequence ID" value="AIG44556.1"/>
    <property type="molecule type" value="Genomic_DNA"/>
</dbReference>
<sequence length="124" mass="14191">MGDKITPKQEKFALALMTCNTIEEARAAVGISRTTVNKWQRDITFKRYYRELRLNAMQQTTARLQSVSMEAVEVLHDLMTDETVSPFVRQQSAKTILEVAYKAHETGDILEVVEEIKAELVEDE</sequence>